<accession>A0A7X6RLH5</accession>
<dbReference type="Proteomes" id="UP000523447">
    <property type="component" value="Unassembled WGS sequence"/>
</dbReference>
<reference evidence="1 2" key="1">
    <citation type="submission" date="2020-04" db="EMBL/GenBank/DDBJ databases">
        <title>MicrobeNet Type strains.</title>
        <authorList>
            <person name="Nicholson A.C."/>
        </authorList>
    </citation>
    <scope>NUCLEOTIDE SEQUENCE [LARGE SCALE GENOMIC DNA]</scope>
    <source>
        <strain evidence="1 2">DSM 44445</strain>
    </source>
</reference>
<dbReference type="AlphaFoldDB" id="A0A7X6RLH5"/>
<keyword evidence="2" id="KW-1185">Reference proteome</keyword>
<gene>
    <name evidence="1" type="ORF">HGA07_29795</name>
</gene>
<evidence type="ECO:0000313" key="1">
    <source>
        <dbReference type="EMBL" id="NKY89768.1"/>
    </source>
</evidence>
<comment type="caution">
    <text evidence="1">The sequence shown here is derived from an EMBL/GenBank/DDBJ whole genome shotgun (WGS) entry which is preliminary data.</text>
</comment>
<sequence length="161" mass="17761">MLESDAVVPILNLIPVINSRVSERLAEANGATILRVKVEPGAQVPETGGGFIGEAARAAKQVSAETDIELGWTLSHRSGHEDTKMTLLEGARWVRSSFVKSAQVSLEIPDGDSFKRQAYDLVKEQFTTTQKFDIRRDEPPSEMSVLTGINDAIEKFRKEFS</sequence>
<protein>
    <submittedName>
        <fullName evidence="1">Uncharacterized protein</fullName>
    </submittedName>
</protein>
<organism evidence="1 2">
    <name type="scientific">Nocardia veterana</name>
    <dbReference type="NCBI Taxonomy" id="132249"/>
    <lineage>
        <taxon>Bacteria</taxon>
        <taxon>Bacillati</taxon>
        <taxon>Actinomycetota</taxon>
        <taxon>Actinomycetes</taxon>
        <taxon>Mycobacteriales</taxon>
        <taxon>Nocardiaceae</taxon>
        <taxon>Nocardia</taxon>
    </lineage>
</organism>
<dbReference type="EMBL" id="JAAXPE010000060">
    <property type="protein sequence ID" value="NKY89768.1"/>
    <property type="molecule type" value="Genomic_DNA"/>
</dbReference>
<evidence type="ECO:0000313" key="2">
    <source>
        <dbReference type="Proteomes" id="UP000523447"/>
    </source>
</evidence>
<proteinExistence type="predicted"/>
<dbReference type="RefSeq" id="WP_157171619.1">
    <property type="nucleotide sequence ID" value="NZ_CAWPHS010000057.1"/>
</dbReference>
<name>A0A7X6RLH5_9NOCA</name>